<gene>
    <name evidence="1" type="ORF">GCM10009030_16900</name>
</gene>
<dbReference type="RefSeq" id="WP_188996409.1">
    <property type="nucleotide sequence ID" value="NZ_BMOU01000002.1"/>
</dbReference>
<organism evidence="1 2">
    <name type="scientific">Haloarcula pellucida</name>
    <dbReference type="NCBI Taxonomy" id="1427151"/>
    <lineage>
        <taxon>Archaea</taxon>
        <taxon>Methanobacteriati</taxon>
        <taxon>Methanobacteriota</taxon>
        <taxon>Stenosarchaea group</taxon>
        <taxon>Halobacteria</taxon>
        <taxon>Halobacteriales</taxon>
        <taxon>Haloarculaceae</taxon>
        <taxon>Haloarcula</taxon>
    </lineage>
</organism>
<dbReference type="EMBL" id="BMOU01000002">
    <property type="protein sequence ID" value="GGN92550.1"/>
    <property type="molecule type" value="Genomic_DNA"/>
</dbReference>
<reference evidence="1" key="1">
    <citation type="journal article" date="2014" name="Int. J. Syst. Evol. Microbiol.">
        <title>Complete genome sequence of Corynebacterium casei LMG S-19264T (=DSM 44701T), isolated from a smear-ripened cheese.</title>
        <authorList>
            <consortium name="US DOE Joint Genome Institute (JGI-PGF)"/>
            <person name="Walter F."/>
            <person name="Albersmeier A."/>
            <person name="Kalinowski J."/>
            <person name="Ruckert C."/>
        </authorList>
    </citation>
    <scope>NUCLEOTIDE SEQUENCE</scope>
    <source>
        <strain evidence="1">JCM 17820</strain>
    </source>
</reference>
<comment type="caution">
    <text evidence="1">The sequence shown here is derived from an EMBL/GenBank/DDBJ whole genome shotgun (WGS) entry which is preliminary data.</text>
</comment>
<name>A0A830GL13_9EURY</name>
<dbReference type="AlphaFoldDB" id="A0A830GL13"/>
<dbReference type="Proteomes" id="UP000605784">
    <property type="component" value="Unassembled WGS sequence"/>
</dbReference>
<sequence>MTLVERLVAYVGVDTATCDRCGETTTVVHECRRCGASVEGHVAECPHCASGRISRYEM</sequence>
<accession>A0A830GL13</accession>
<proteinExistence type="predicted"/>
<keyword evidence="2" id="KW-1185">Reference proteome</keyword>
<reference evidence="1" key="2">
    <citation type="submission" date="2020-09" db="EMBL/GenBank/DDBJ databases">
        <authorList>
            <person name="Sun Q."/>
            <person name="Ohkuma M."/>
        </authorList>
    </citation>
    <scope>NUCLEOTIDE SEQUENCE</scope>
    <source>
        <strain evidence="1">JCM 17820</strain>
    </source>
</reference>
<evidence type="ECO:0008006" key="3">
    <source>
        <dbReference type="Google" id="ProtNLM"/>
    </source>
</evidence>
<protein>
    <recommendedName>
        <fullName evidence="3">Small CPxCG-related zinc finger protein</fullName>
    </recommendedName>
</protein>
<evidence type="ECO:0000313" key="2">
    <source>
        <dbReference type="Proteomes" id="UP000605784"/>
    </source>
</evidence>
<evidence type="ECO:0000313" key="1">
    <source>
        <dbReference type="EMBL" id="GGN92550.1"/>
    </source>
</evidence>